<keyword evidence="1" id="KW-0812">Transmembrane</keyword>
<evidence type="ECO:0000256" key="1">
    <source>
        <dbReference type="SAM" id="Phobius"/>
    </source>
</evidence>
<name>A0A9P8TRS6_WICPI</name>
<dbReference type="EMBL" id="JAEUBG010000347">
    <property type="protein sequence ID" value="KAH3688460.1"/>
    <property type="molecule type" value="Genomic_DNA"/>
</dbReference>
<proteinExistence type="predicted"/>
<organism evidence="2 3">
    <name type="scientific">Wickerhamomyces pijperi</name>
    <name type="common">Yeast</name>
    <name type="synonym">Pichia pijperi</name>
    <dbReference type="NCBI Taxonomy" id="599730"/>
    <lineage>
        <taxon>Eukaryota</taxon>
        <taxon>Fungi</taxon>
        <taxon>Dikarya</taxon>
        <taxon>Ascomycota</taxon>
        <taxon>Saccharomycotina</taxon>
        <taxon>Saccharomycetes</taxon>
        <taxon>Phaffomycetales</taxon>
        <taxon>Wickerhamomycetaceae</taxon>
        <taxon>Wickerhamomyces</taxon>
    </lineage>
</organism>
<evidence type="ECO:0000313" key="2">
    <source>
        <dbReference type="EMBL" id="KAH3688460.1"/>
    </source>
</evidence>
<reference evidence="2" key="2">
    <citation type="submission" date="2021-01" db="EMBL/GenBank/DDBJ databases">
        <authorList>
            <person name="Schikora-Tamarit M.A."/>
        </authorList>
    </citation>
    <scope>NUCLEOTIDE SEQUENCE</scope>
    <source>
        <strain evidence="2">CBS2887</strain>
    </source>
</reference>
<evidence type="ECO:0000313" key="3">
    <source>
        <dbReference type="Proteomes" id="UP000774326"/>
    </source>
</evidence>
<keyword evidence="1" id="KW-1133">Transmembrane helix</keyword>
<dbReference type="AlphaFoldDB" id="A0A9P8TRS6"/>
<gene>
    <name evidence="2" type="ORF">WICPIJ_000599</name>
</gene>
<reference evidence="2" key="1">
    <citation type="journal article" date="2021" name="Open Biol.">
        <title>Shared evolutionary footprints suggest mitochondrial oxidative damage underlies multiple complex I losses in fungi.</title>
        <authorList>
            <person name="Schikora-Tamarit M.A."/>
            <person name="Marcet-Houben M."/>
            <person name="Nosek J."/>
            <person name="Gabaldon T."/>
        </authorList>
    </citation>
    <scope>NUCLEOTIDE SEQUENCE</scope>
    <source>
        <strain evidence="2">CBS2887</strain>
    </source>
</reference>
<accession>A0A9P8TRS6</accession>
<sequence length="101" mass="10409">MTTGIGVASVNLTISLACSKVAAIGFSMMIGLPALTALVMVSKLYSTGNKASTRSTSSLANNSSKESKTWALSMEAKVANSSALALVRLKAALAWNLVGWD</sequence>
<protein>
    <submittedName>
        <fullName evidence="2">Uncharacterized protein</fullName>
    </submittedName>
</protein>
<dbReference type="Proteomes" id="UP000774326">
    <property type="component" value="Unassembled WGS sequence"/>
</dbReference>
<comment type="caution">
    <text evidence="2">The sequence shown here is derived from an EMBL/GenBank/DDBJ whole genome shotgun (WGS) entry which is preliminary data.</text>
</comment>
<keyword evidence="3" id="KW-1185">Reference proteome</keyword>
<feature type="transmembrane region" description="Helical" evidence="1">
    <location>
        <begin position="21"/>
        <end position="41"/>
    </location>
</feature>
<keyword evidence="1" id="KW-0472">Membrane</keyword>